<protein>
    <recommendedName>
        <fullName evidence="8">SPX domain-containing protein</fullName>
    </recommendedName>
</protein>
<dbReference type="PROSITE" id="PS51382">
    <property type="entry name" value="SPX"/>
    <property type="match status" value="1"/>
</dbReference>
<feature type="transmembrane region" description="Helical" evidence="7">
    <location>
        <begin position="440"/>
        <end position="462"/>
    </location>
</feature>
<keyword evidence="2" id="KW-0926">Vacuole</keyword>
<feature type="region of interest" description="Disordered" evidence="6">
    <location>
        <begin position="308"/>
        <end position="363"/>
    </location>
</feature>
<evidence type="ECO:0000256" key="2">
    <source>
        <dbReference type="ARBA" id="ARBA00022554"/>
    </source>
</evidence>
<feature type="domain" description="SPX" evidence="8">
    <location>
        <begin position="1"/>
        <end position="162"/>
    </location>
</feature>
<reference evidence="9 10" key="1">
    <citation type="submission" date="2024-02" db="EMBL/GenBank/DDBJ databases">
        <title>De novo assembly and annotation of 12 fungi associated with fruit tree decline syndrome in Ontario, Canada.</title>
        <authorList>
            <person name="Sulman M."/>
            <person name="Ellouze W."/>
            <person name="Ilyukhin E."/>
        </authorList>
    </citation>
    <scope>NUCLEOTIDE SEQUENCE [LARGE SCALE GENOMIC DNA]</scope>
    <source>
        <strain evidence="9 10">M169</strain>
    </source>
</reference>
<organism evidence="9 10">
    <name type="scientific">Diaporthe eres</name>
    <name type="common">Phomopsis oblonga</name>
    <dbReference type="NCBI Taxonomy" id="83184"/>
    <lineage>
        <taxon>Eukaryota</taxon>
        <taxon>Fungi</taxon>
        <taxon>Dikarya</taxon>
        <taxon>Ascomycota</taxon>
        <taxon>Pezizomycotina</taxon>
        <taxon>Sordariomycetes</taxon>
        <taxon>Sordariomycetidae</taxon>
        <taxon>Diaporthales</taxon>
        <taxon>Diaporthaceae</taxon>
        <taxon>Diaporthe</taxon>
        <taxon>Diaporthe eres species complex</taxon>
    </lineage>
</organism>
<name>A0ABR1NVM6_DIAER</name>
<keyword evidence="10" id="KW-1185">Reference proteome</keyword>
<keyword evidence="4 7" id="KW-1133">Transmembrane helix</keyword>
<keyword evidence="3 7" id="KW-0812">Transmembrane</keyword>
<dbReference type="PANTHER" id="PTHR46140:SF1">
    <property type="entry name" value="VACUOLAR TRANSPORTER CHAPERONE COMPLEX SUBUNIT 4-RELATED"/>
    <property type="match status" value="1"/>
</dbReference>
<comment type="caution">
    <text evidence="9">The sequence shown here is derived from an EMBL/GenBank/DDBJ whole genome shotgun (WGS) entry which is preliminary data.</text>
</comment>
<evidence type="ECO:0000256" key="3">
    <source>
        <dbReference type="ARBA" id="ARBA00022692"/>
    </source>
</evidence>
<evidence type="ECO:0000256" key="6">
    <source>
        <dbReference type="SAM" id="MobiDB-lite"/>
    </source>
</evidence>
<proteinExistence type="predicted"/>
<feature type="compositionally biased region" description="Polar residues" evidence="6">
    <location>
        <begin position="196"/>
        <end position="221"/>
    </location>
</feature>
<evidence type="ECO:0000259" key="8">
    <source>
        <dbReference type="PROSITE" id="PS51382"/>
    </source>
</evidence>
<feature type="compositionally biased region" description="Polar residues" evidence="6">
    <location>
        <begin position="337"/>
        <end position="351"/>
    </location>
</feature>
<evidence type="ECO:0000313" key="10">
    <source>
        <dbReference type="Proteomes" id="UP001430848"/>
    </source>
</evidence>
<dbReference type="PANTHER" id="PTHR46140">
    <property type="entry name" value="VACUOLAR TRANSPORTER CHAPERONE 1-RELATED"/>
    <property type="match status" value="1"/>
</dbReference>
<dbReference type="Proteomes" id="UP001430848">
    <property type="component" value="Unassembled WGS sequence"/>
</dbReference>
<dbReference type="InterPro" id="IPR004331">
    <property type="entry name" value="SPX_dom"/>
</dbReference>
<dbReference type="EMBL" id="JAKNSF020000095">
    <property type="protein sequence ID" value="KAK7716951.1"/>
    <property type="molecule type" value="Genomic_DNA"/>
</dbReference>
<feature type="region of interest" description="Disordered" evidence="6">
    <location>
        <begin position="196"/>
        <end position="259"/>
    </location>
</feature>
<feature type="compositionally biased region" description="Polar residues" evidence="6">
    <location>
        <begin position="309"/>
        <end position="328"/>
    </location>
</feature>
<evidence type="ECO:0000256" key="4">
    <source>
        <dbReference type="ARBA" id="ARBA00022989"/>
    </source>
</evidence>
<evidence type="ECO:0000256" key="7">
    <source>
        <dbReference type="SAM" id="Phobius"/>
    </source>
</evidence>
<evidence type="ECO:0000313" key="9">
    <source>
        <dbReference type="EMBL" id="KAK7716951.1"/>
    </source>
</evidence>
<dbReference type="CDD" id="cd14474">
    <property type="entry name" value="SPX_YDR089W"/>
    <property type="match status" value="1"/>
</dbReference>
<gene>
    <name evidence="9" type="ORF">SLS63_010851</name>
</gene>
<comment type="subcellular location">
    <subcellularLocation>
        <location evidence="1">Vacuole membrane</location>
        <topology evidence="1">Multi-pass membrane protein</topology>
    </subcellularLocation>
</comment>
<accession>A0ABR1NVM6</accession>
<feature type="transmembrane region" description="Helical" evidence="7">
    <location>
        <begin position="404"/>
        <end position="428"/>
    </location>
</feature>
<sequence>MKYGQNFEKESVPEWSLHNIDYNSLKHFIKANTTRDQAKAIAIPGQPDTHLAKVEDELYNELCAQHDSAGLFVSAKADEITRRLQHLSSQVQRLIARCNDDPQRVPRKRQRRFIRLERDVLKCGNDIQDLRRFVSAQSIAFRKILKKYRKWTGSSTLGNRFRDDVLTQPKSFTRRDFHPLQQAYDELLSVIQASTPAHSYPQSPGSDAGSSNSGSPDNPRQSLRRVTIHAGPPETRTLDHSNRQPGYWNEYENGSENGDAGDEYVIYINPDEETDYGADLRALVNAIAAPFSKARSWVKVRGRERQSLLGRQSSDASYGATDGNNSPPQDGYFASHSARQLQSSGSDSHTAVATDAEDDPDADLDLEGDIGYASSEEFPAGYETHWATLPSVSDQRMAMYRDRVIFMVTSGLYAMSFLLLGISTVLMLTGRHKLRVEVDAGVTIGSVVSMGCACTALALTTARWDSLGVGNKVVVSCTCSIAVMGAEASSEFFNINGSIQSANTSLYLNVGSDSTSYKTLTFGTAASTSAWALEGDTIITAQSSTWGRRKFSDLAELRSPSPGGRCPPLQKNMY</sequence>
<evidence type="ECO:0000256" key="1">
    <source>
        <dbReference type="ARBA" id="ARBA00004128"/>
    </source>
</evidence>
<evidence type="ECO:0000256" key="5">
    <source>
        <dbReference type="ARBA" id="ARBA00023136"/>
    </source>
</evidence>
<dbReference type="InterPro" id="IPR051572">
    <property type="entry name" value="VTC_Complex_Subunit"/>
</dbReference>
<keyword evidence="5 7" id="KW-0472">Membrane</keyword>